<dbReference type="AlphaFoldDB" id="A0A0A9B5P4"/>
<protein>
    <submittedName>
        <fullName evidence="2">Uncharacterized protein</fullName>
    </submittedName>
</protein>
<evidence type="ECO:0000256" key="1">
    <source>
        <dbReference type="SAM" id="Phobius"/>
    </source>
</evidence>
<reference evidence="2" key="1">
    <citation type="submission" date="2014-09" db="EMBL/GenBank/DDBJ databases">
        <authorList>
            <person name="Magalhaes I.L.F."/>
            <person name="Oliveira U."/>
            <person name="Santos F.R."/>
            <person name="Vidigal T.H.D.A."/>
            <person name="Brescovit A.D."/>
            <person name="Santos A.J."/>
        </authorList>
    </citation>
    <scope>NUCLEOTIDE SEQUENCE</scope>
    <source>
        <tissue evidence="2">Shoot tissue taken approximately 20 cm above the soil surface</tissue>
    </source>
</reference>
<name>A0A0A9B5P4_ARUDO</name>
<organism evidence="2">
    <name type="scientific">Arundo donax</name>
    <name type="common">Giant reed</name>
    <name type="synonym">Donax arundinaceus</name>
    <dbReference type="NCBI Taxonomy" id="35708"/>
    <lineage>
        <taxon>Eukaryota</taxon>
        <taxon>Viridiplantae</taxon>
        <taxon>Streptophyta</taxon>
        <taxon>Embryophyta</taxon>
        <taxon>Tracheophyta</taxon>
        <taxon>Spermatophyta</taxon>
        <taxon>Magnoliopsida</taxon>
        <taxon>Liliopsida</taxon>
        <taxon>Poales</taxon>
        <taxon>Poaceae</taxon>
        <taxon>PACMAD clade</taxon>
        <taxon>Arundinoideae</taxon>
        <taxon>Arundineae</taxon>
        <taxon>Arundo</taxon>
    </lineage>
</organism>
<accession>A0A0A9B5P4</accession>
<evidence type="ECO:0000313" key="2">
    <source>
        <dbReference type="EMBL" id="JAD58661.1"/>
    </source>
</evidence>
<keyword evidence="1" id="KW-0812">Transmembrane</keyword>
<sequence>MQDVGPLWNLRMFSLQWKHLIWFLGIRFCQVVLNMGMEER</sequence>
<proteinExistence type="predicted"/>
<feature type="transmembrane region" description="Helical" evidence="1">
    <location>
        <begin position="20"/>
        <end position="37"/>
    </location>
</feature>
<keyword evidence="1" id="KW-1133">Transmembrane helix</keyword>
<dbReference type="EMBL" id="GBRH01239234">
    <property type="protein sequence ID" value="JAD58661.1"/>
    <property type="molecule type" value="Transcribed_RNA"/>
</dbReference>
<reference evidence="2" key="2">
    <citation type="journal article" date="2015" name="Data Brief">
        <title>Shoot transcriptome of the giant reed, Arundo donax.</title>
        <authorList>
            <person name="Barrero R.A."/>
            <person name="Guerrero F.D."/>
            <person name="Moolhuijzen P."/>
            <person name="Goolsby J.A."/>
            <person name="Tidwell J."/>
            <person name="Bellgard S.E."/>
            <person name="Bellgard M.I."/>
        </authorList>
    </citation>
    <scope>NUCLEOTIDE SEQUENCE</scope>
    <source>
        <tissue evidence="2">Shoot tissue taken approximately 20 cm above the soil surface</tissue>
    </source>
</reference>
<keyword evidence="1" id="KW-0472">Membrane</keyword>